<reference evidence="1 2" key="1">
    <citation type="journal article" date="2019" name="Commun. Biol.">
        <title>The bagworm genome reveals a unique fibroin gene that provides high tensile strength.</title>
        <authorList>
            <person name="Kono N."/>
            <person name="Nakamura H."/>
            <person name="Ohtoshi R."/>
            <person name="Tomita M."/>
            <person name="Numata K."/>
            <person name="Arakawa K."/>
        </authorList>
    </citation>
    <scope>NUCLEOTIDE SEQUENCE [LARGE SCALE GENOMIC DNA]</scope>
</reference>
<comment type="caution">
    <text evidence="1">The sequence shown here is derived from an EMBL/GenBank/DDBJ whole genome shotgun (WGS) entry which is preliminary data.</text>
</comment>
<dbReference type="EMBL" id="BGZK01002176">
    <property type="protein sequence ID" value="GBP91512.1"/>
    <property type="molecule type" value="Genomic_DNA"/>
</dbReference>
<evidence type="ECO:0000313" key="1">
    <source>
        <dbReference type="EMBL" id="GBP91512.1"/>
    </source>
</evidence>
<dbReference type="OrthoDB" id="10042427at2759"/>
<dbReference type="AlphaFoldDB" id="A0A4C1ZVM4"/>
<keyword evidence="2" id="KW-1185">Reference proteome</keyword>
<dbReference type="Proteomes" id="UP000299102">
    <property type="component" value="Unassembled WGS sequence"/>
</dbReference>
<proteinExistence type="predicted"/>
<organism evidence="1 2">
    <name type="scientific">Eumeta variegata</name>
    <name type="common">Bagworm moth</name>
    <name type="synonym">Eumeta japonica</name>
    <dbReference type="NCBI Taxonomy" id="151549"/>
    <lineage>
        <taxon>Eukaryota</taxon>
        <taxon>Metazoa</taxon>
        <taxon>Ecdysozoa</taxon>
        <taxon>Arthropoda</taxon>
        <taxon>Hexapoda</taxon>
        <taxon>Insecta</taxon>
        <taxon>Pterygota</taxon>
        <taxon>Neoptera</taxon>
        <taxon>Endopterygota</taxon>
        <taxon>Lepidoptera</taxon>
        <taxon>Glossata</taxon>
        <taxon>Ditrysia</taxon>
        <taxon>Tineoidea</taxon>
        <taxon>Psychidae</taxon>
        <taxon>Oiketicinae</taxon>
        <taxon>Eumeta</taxon>
    </lineage>
</organism>
<sequence length="106" mass="12645">MLLLLYRLTWATLHYDMSMYLALKKGRFVQQTGPIRCRVTFIAPEIKYQLKKQQFSSPMDARSAFERAVEEISNADWIICSENLLRHMKLCIEADEQFFDKMQYIQ</sequence>
<protein>
    <submittedName>
        <fullName evidence="1">Uncharacterized protein</fullName>
    </submittedName>
</protein>
<gene>
    <name evidence="1" type="ORF">EVAR_66102_1</name>
</gene>
<evidence type="ECO:0000313" key="2">
    <source>
        <dbReference type="Proteomes" id="UP000299102"/>
    </source>
</evidence>
<name>A0A4C1ZVM4_EUMVA</name>
<accession>A0A4C1ZVM4</accession>